<reference evidence="1 2" key="1">
    <citation type="submission" date="2024-10" db="EMBL/GenBank/DDBJ databases">
        <authorList>
            <person name="Kim D."/>
        </authorList>
    </citation>
    <scope>NUCLEOTIDE SEQUENCE [LARGE SCALE GENOMIC DNA]</scope>
    <source>
        <strain evidence="1">BH-2024</strain>
    </source>
</reference>
<accession>A0ABD2KFQ9</accession>
<protein>
    <submittedName>
        <fullName evidence="1">Uncharacterized protein</fullName>
    </submittedName>
</protein>
<evidence type="ECO:0000313" key="2">
    <source>
        <dbReference type="Proteomes" id="UP001620626"/>
    </source>
</evidence>
<comment type="caution">
    <text evidence="1">The sequence shown here is derived from an EMBL/GenBank/DDBJ whole genome shotgun (WGS) entry which is preliminary data.</text>
</comment>
<proteinExistence type="predicted"/>
<name>A0ABD2KFQ9_9BILA</name>
<dbReference type="EMBL" id="JBICBT010000764">
    <property type="protein sequence ID" value="KAL3101746.1"/>
    <property type="molecule type" value="Genomic_DNA"/>
</dbReference>
<sequence length="118" mass="13308">MSISLPPLLRKILISVFNLRFLREQLPSGIARISLVASRLPPASAQLISEINLRIFELMNICDFVHLSHASPPFPSTTTTFNSITKYPLIYILISALGFKILHLFWTPTLRGVHEVKP</sequence>
<dbReference type="AlphaFoldDB" id="A0ABD2KFQ9"/>
<organism evidence="1 2">
    <name type="scientific">Heterodera trifolii</name>
    <dbReference type="NCBI Taxonomy" id="157864"/>
    <lineage>
        <taxon>Eukaryota</taxon>
        <taxon>Metazoa</taxon>
        <taxon>Ecdysozoa</taxon>
        <taxon>Nematoda</taxon>
        <taxon>Chromadorea</taxon>
        <taxon>Rhabditida</taxon>
        <taxon>Tylenchina</taxon>
        <taxon>Tylenchomorpha</taxon>
        <taxon>Tylenchoidea</taxon>
        <taxon>Heteroderidae</taxon>
        <taxon>Heteroderinae</taxon>
        <taxon>Heterodera</taxon>
    </lineage>
</organism>
<dbReference type="Proteomes" id="UP001620626">
    <property type="component" value="Unassembled WGS sequence"/>
</dbReference>
<gene>
    <name evidence="1" type="ORF">niasHT_029932</name>
</gene>
<evidence type="ECO:0000313" key="1">
    <source>
        <dbReference type="EMBL" id="KAL3101746.1"/>
    </source>
</evidence>
<keyword evidence="2" id="KW-1185">Reference proteome</keyword>